<feature type="transmembrane region" description="Helical" evidence="1">
    <location>
        <begin position="91"/>
        <end position="112"/>
    </location>
</feature>
<gene>
    <name evidence="2" type="ORF">C494_15298</name>
</gene>
<protein>
    <submittedName>
        <fullName evidence="2">Uncharacterized protein</fullName>
    </submittedName>
</protein>
<evidence type="ECO:0000313" key="2">
    <source>
        <dbReference type="EMBL" id="ELY45627.1"/>
    </source>
</evidence>
<keyword evidence="1" id="KW-0472">Membrane</keyword>
<feature type="transmembrane region" description="Helical" evidence="1">
    <location>
        <begin position="33"/>
        <end position="50"/>
    </location>
</feature>
<dbReference type="eggNOG" id="arCOG14363">
    <property type="taxonomic scope" value="Archaea"/>
</dbReference>
<reference evidence="2 3" key="1">
    <citation type="journal article" date="2014" name="PLoS Genet.">
        <title>Phylogenetically driven sequencing of extremely halophilic archaea reveals strategies for static and dynamic osmo-response.</title>
        <authorList>
            <person name="Becker E.A."/>
            <person name="Seitzer P.M."/>
            <person name="Tritt A."/>
            <person name="Larsen D."/>
            <person name="Krusor M."/>
            <person name="Yao A.I."/>
            <person name="Wu D."/>
            <person name="Madern D."/>
            <person name="Eisen J.A."/>
            <person name="Darling A.E."/>
            <person name="Facciotti M.T."/>
        </authorList>
    </citation>
    <scope>NUCLEOTIDE SEQUENCE [LARGE SCALE GENOMIC DNA]</scope>
    <source>
        <strain evidence="2 3">JCM 10635</strain>
    </source>
</reference>
<dbReference type="EMBL" id="AOHY01000047">
    <property type="protein sequence ID" value="ELY45627.1"/>
    <property type="molecule type" value="Genomic_DNA"/>
</dbReference>
<feature type="transmembrane region" description="Helical" evidence="1">
    <location>
        <begin position="57"/>
        <end position="79"/>
    </location>
</feature>
<sequence length="147" mass="15999">MSKYMCAQSVTLLMNQISTEKNPYLGGDERARILRSFLFSLALTPLLLLIEPARRIVSLEVTLAAIALGIFLGIGAAIGLTDVNLQVANNVTASIVVLVSICVATIAVWLIVPHQHIGAVLQFSVAFIWAMPITELLYHRLRTSEPS</sequence>
<accession>L9W8G5</accession>
<dbReference type="STRING" id="1227500.C494_15298"/>
<evidence type="ECO:0000313" key="3">
    <source>
        <dbReference type="Proteomes" id="UP000011690"/>
    </source>
</evidence>
<name>L9W8G5_9EURY</name>
<evidence type="ECO:0000256" key="1">
    <source>
        <dbReference type="SAM" id="Phobius"/>
    </source>
</evidence>
<keyword evidence="3" id="KW-1185">Reference proteome</keyword>
<dbReference type="AlphaFoldDB" id="L9W8G5"/>
<keyword evidence="1" id="KW-1133">Transmembrane helix</keyword>
<proteinExistence type="predicted"/>
<comment type="caution">
    <text evidence="2">The sequence shown here is derived from an EMBL/GenBank/DDBJ whole genome shotgun (WGS) entry which is preliminary data.</text>
</comment>
<keyword evidence="1" id="KW-0812">Transmembrane</keyword>
<organism evidence="2 3">
    <name type="scientific">Natronorubrum bangense JCM 10635</name>
    <dbReference type="NCBI Taxonomy" id="1227500"/>
    <lineage>
        <taxon>Archaea</taxon>
        <taxon>Methanobacteriati</taxon>
        <taxon>Methanobacteriota</taxon>
        <taxon>Stenosarchaea group</taxon>
        <taxon>Halobacteria</taxon>
        <taxon>Halobacteriales</taxon>
        <taxon>Natrialbaceae</taxon>
        <taxon>Natronorubrum</taxon>
    </lineage>
</organism>
<feature type="transmembrane region" description="Helical" evidence="1">
    <location>
        <begin position="119"/>
        <end position="138"/>
    </location>
</feature>
<dbReference type="Proteomes" id="UP000011690">
    <property type="component" value="Unassembled WGS sequence"/>
</dbReference>